<keyword evidence="4" id="KW-0804">Transcription</keyword>
<evidence type="ECO:0000256" key="2">
    <source>
        <dbReference type="ARBA" id="ARBA00022723"/>
    </source>
</evidence>
<name>A0AAW6CAK0_FLAPL</name>
<dbReference type="InterPro" id="IPR038109">
    <property type="entry name" value="DNA_bind_recomb_sf"/>
</dbReference>
<evidence type="ECO:0000256" key="4">
    <source>
        <dbReference type="ARBA" id="ARBA00023163"/>
    </source>
</evidence>
<evidence type="ECO:0000256" key="1">
    <source>
        <dbReference type="ARBA" id="ARBA00008925"/>
    </source>
</evidence>
<gene>
    <name evidence="7" type="ORF">PND83_22815</name>
</gene>
<evidence type="ECO:0000256" key="3">
    <source>
        <dbReference type="ARBA" id="ARBA00022833"/>
    </source>
</evidence>
<dbReference type="PANTHER" id="PTHR30461">
    <property type="entry name" value="DNA-INVERTASE FROM LAMBDOID PROPHAGE"/>
    <property type="match status" value="1"/>
</dbReference>
<dbReference type="Pfam" id="PF07508">
    <property type="entry name" value="Recombinase"/>
    <property type="match status" value="1"/>
</dbReference>
<organism evidence="7 8">
    <name type="scientific">Flavonifractor plautii</name>
    <name type="common">Fusobacterium plautii</name>
    <dbReference type="NCBI Taxonomy" id="292800"/>
    <lineage>
        <taxon>Bacteria</taxon>
        <taxon>Bacillati</taxon>
        <taxon>Bacillota</taxon>
        <taxon>Clostridia</taxon>
        <taxon>Eubacteriales</taxon>
        <taxon>Oscillospiraceae</taxon>
        <taxon>Flavonifractor</taxon>
    </lineage>
</organism>
<dbReference type="CDD" id="cd03770">
    <property type="entry name" value="SR_TndX_transposase"/>
    <property type="match status" value="1"/>
</dbReference>
<evidence type="ECO:0000313" key="7">
    <source>
        <dbReference type="EMBL" id="MDB7908820.1"/>
    </source>
</evidence>
<dbReference type="InterPro" id="IPR011109">
    <property type="entry name" value="DNA_bind_recombinase_dom"/>
</dbReference>
<evidence type="ECO:0000313" key="8">
    <source>
        <dbReference type="Proteomes" id="UP001211006"/>
    </source>
</evidence>
<keyword evidence="5" id="KW-0175">Coiled coil</keyword>
<dbReference type="EMBL" id="JAQLWO010000046">
    <property type="protein sequence ID" value="MDB7908820.1"/>
    <property type="molecule type" value="Genomic_DNA"/>
</dbReference>
<dbReference type="SMART" id="SM00857">
    <property type="entry name" value="Resolvase"/>
    <property type="match status" value="1"/>
</dbReference>
<keyword evidence="2" id="KW-0479">Metal-binding</keyword>
<dbReference type="Proteomes" id="UP001211006">
    <property type="component" value="Unassembled WGS sequence"/>
</dbReference>
<sequence length="415" mass="47766">MSFQKRILETYAKQNGFSNLQWYTDDGYSGANFQRPGFQAMLADIEAGKVGTVIVKDMSRLGRNYLQVGMYTEMIFPQKGVRFIAINDGVDSAQGDNDFAPLRNIFNEWLVRDTSKKIKAVKRSKGMSGKPVTSKPVYGYFMDEDENFIIDGEAAPVVRQIYSLCLAGNGPTKIARMLTEQEIPTPGTLEYRRTGSTRRYHPGYECKWATNTVVHILENREYTGCLVNFKTEKPSYKTKHSVENPIEKQAIFENHHEPIIDTQMWERVQELRKQRKRPNRYDEVGLFSGILFCADCGSVLYQQRYQNATRKQDCYICGSYKKRTRDCTAHFIRTDLLTAGVTDNLRKVTSYAAKHEARFMKLLIEQNEDGGKRRNAARKKELEAAEKRISELSAIFKRLYEDSVTGRISDERFTE</sequence>
<dbReference type="GO" id="GO:0046872">
    <property type="term" value="F:metal ion binding"/>
    <property type="evidence" value="ECO:0007669"/>
    <property type="project" value="UniProtKB-KW"/>
</dbReference>
<dbReference type="Pfam" id="PF13408">
    <property type="entry name" value="Zn_ribbon_recom"/>
    <property type="match status" value="1"/>
</dbReference>
<proteinExistence type="inferred from homology"/>
<dbReference type="InterPro" id="IPR019761">
    <property type="entry name" value="DNA-dir_RNA_pol-M_15_CS"/>
</dbReference>
<dbReference type="PANTHER" id="PTHR30461:SF23">
    <property type="entry name" value="DNA RECOMBINASE-RELATED"/>
    <property type="match status" value="1"/>
</dbReference>
<dbReference type="InterPro" id="IPR025827">
    <property type="entry name" value="Zn_ribbon_recom_dom"/>
</dbReference>
<feature type="domain" description="Recombinase" evidence="6">
    <location>
        <begin position="137"/>
        <end position="278"/>
    </location>
</feature>
<dbReference type="GO" id="GO:0003677">
    <property type="term" value="F:DNA binding"/>
    <property type="evidence" value="ECO:0007669"/>
    <property type="project" value="InterPro"/>
</dbReference>
<reference evidence="7" key="1">
    <citation type="submission" date="2023-01" db="EMBL/GenBank/DDBJ databases">
        <title>Human gut microbiome strain richness.</title>
        <authorList>
            <person name="Chen-Liaw A."/>
        </authorList>
    </citation>
    <scope>NUCLEOTIDE SEQUENCE</scope>
    <source>
        <strain evidence="7">2225st1_A6_2225SCRN_200828</strain>
    </source>
</reference>
<evidence type="ECO:0000259" key="6">
    <source>
        <dbReference type="PROSITE" id="PS51737"/>
    </source>
</evidence>
<dbReference type="InterPro" id="IPR050639">
    <property type="entry name" value="SSR_resolvase"/>
</dbReference>
<comment type="similarity">
    <text evidence="1">Belongs to the archaeal RpoM/eukaryotic RPA12/RPB9/RPC11 RNA polymerase family.</text>
</comment>
<dbReference type="PROSITE" id="PS01030">
    <property type="entry name" value="RNA_POL_M_15KD"/>
    <property type="match status" value="1"/>
</dbReference>
<protein>
    <submittedName>
        <fullName evidence="7">Recombinase family protein</fullName>
    </submittedName>
</protein>
<dbReference type="InterPro" id="IPR006119">
    <property type="entry name" value="Resolv_N"/>
</dbReference>
<feature type="coiled-coil region" evidence="5">
    <location>
        <begin position="375"/>
        <end position="402"/>
    </location>
</feature>
<dbReference type="PROSITE" id="PS51737">
    <property type="entry name" value="RECOMBINASE_DNA_BIND"/>
    <property type="match status" value="1"/>
</dbReference>
<feature type="non-terminal residue" evidence="7">
    <location>
        <position position="415"/>
    </location>
</feature>
<accession>A0AAW6CAK0</accession>
<dbReference type="Gene3D" id="3.90.1750.20">
    <property type="entry name" value="Putative Large Serine Recombinase, Chain B, Domain 2"/>
    <property type="match status" value="1"/>
</dbReference>
<dbReference type="InterPro" id="IPR036162">
    <property type="entry name" value="Resolvase-like_N_sf"/>
</dbReference>
<keyword evidence="3" id="KW-0862">Zinc</keyword>
<comment type="caution">
    <text evidence="7">The sequence shown here is derived from an EMBL/GenBank/DDBJ whole genome shotgun (WGS) entry which is preliminary data.</text>
</comment>
<dbReference type="Gene3D" id="3.40.50.1390">
    <property type="entry name" value="Resolvase, N-terminal catalytic domain"/>
    <property type="match status" value="1"/>
</dbReference>
<dbReference type="SUPFAM" id="SSF53041">
    <property type="entry name" value="Resolvase-like"/>
    <property type="match status" value="1"/>
</dbReference>
<dbReference type="AlphaFoldDB" id="A0AAW6CAK0"/>
<dbReference type="Pfam" id="PF00239">
    <property type="entry name" value="Resolvase"/>
    <property type="match status" value="1"/>
</dbReference>
<dbReference type="GO" id="GO:0000150">
    <property type="term" value="F:DNA strand exchange activity"/>
    <property type="evidence" value="ECO:0007669"/>
    <property type="project" value="InterPro"/>
</dbReference>
<evidence type="ECO:0000256" key="5">
    <source>
        <dbReference type="SAM" id="Coils"/>
    </source>
</evidence>